<evidence type="ECO:0000313" key="4">
    <source>
        <dbReference type="EMBL" id="VAV98415.1"/>
    </source>
</evidence>
<keyword evidence="2" id="KW-0479">Metal-binding</keyword>
<dbReference type="AlphaFoldDB" id="A0A3B0SUE7"/>
<dbReference type="InterPro" id="IPR023198">
    <property type="entry name" value="PGP-like_dom2"/>
</dbReference>
<dbReference type="Gene3D" id="1.10.150.240">
    <property type="entry name" value="Putative phosphatase, domain 2"/>
    <property type="match status" value="1"/>
</dbReference>
<gene>
    <name evidence="4" type="ORF">MNBD_ALPHA05-2180</name>
</gene>
<keyword evidence="3" id="KW-0460">Magnesium</keyword>
<dbReference type="EMBL" id="UOEH01000253">
    <property type="protein sequence ID" value="VAV98415.1"/>
    <property type="molecule type" value="Genomic_DNA"/>
</dbReference>
<organism evidence="4">
    <name type="scientific">hydrothermal vent metagenome</name>
    <dbReference type="NCBI Taxonomy" id="652676"/>
    <lineage>
        <taxon>unclassified sequences</taxon>
        <taxon>metagenomes</taxon>
        <taxon>ecological metagenomes</taxon>
    </lineage>
</organism>
<evidence type="ECO:0000256" key="2">
    <source>
        <dbReference type="ARBA" id="ARBA00022723"/>
    </source>
</evidence>
<dbReference type="InterPro" id="IPR023214">
    <property type="entry name" value="HAD_sf"/>
</dbReference>
<dbReference type="PANTHER" id="PTHR46193:SF10">
    <property type="entry name" value="6-PHOSPHOGLUCONATE PHOSPHATASE"/>
    <property type="match status" value="1"/>
</dbReference>
<dbReference type="PANTHER" id="PTHR46193">
    <property type="entry name" value="6-PHOSPHOGLUCONATE PHOSPHATASE"/>
    <property type="match status" value="1"/>
</dbReference>
<dbReference type="InterPro" id="IPR051600">
    <property type="entry name" value="Beta-PGM-like"/>
</dbReference>
<dbReference type="GO" id="GO:0046872">
    <property type="term" value="F:metal ion binding"/>
    <property type="evidence" value="ECO:0007669"/>
    <property type="project" value="UniProtKB-KW"/>
</dbReference>
<dbReference type="Pfam" id="PF00702">
    <property type="entry name" value="Hydrolase"/>
    <property type="match status" value="1"/>
</dbReference>
<protein>
    <submittedName>
        <fullName evidence="4">Uncharacterized protein</fullName>
    </submittedName>
</protein>
<evidence type="ECO:0000256" key="1">
    <source>
        <dbReference type="ARBA" id="ARBA00001946"/>
    </source>
</evidence>
<dbReference type="NCBIfam" id="TIGR01509">
    <property type="entry name" value="HAD-SF-IA-v3"/>
    <property type="match status" value="1"/>
</dbReference>
<accession>A0A3B0SUE7</accession>
<dbReference type="SFLD" id="SFLDG01135">
    <property type="entry name" value="C1.5.6:_HAD__Beta-PGM__Phospha"/>
    <property type="match status" value="1"/>
</dbReference>
<dbReference type="GO" id="GO:0003824">
    <property type="term" value="F:catalytic activity"/>
    <property type="evidence" value="ECO:0007669"/>
    <property type="project" value="UniProtKB-ARBA"/>
</dbReference>
<dbReference type="InterPro" id="IPR036412">
    <property type="entry name" value="HAD-like_sf"/>
</dbReference>
<dbReference type="InterPro" id="IPR006439">
    <property type="entry name" value="HAD-SF_hydro_IA"/>
</dbReference>
<reference evidence="4" key="1">
    <citation type="submission" date="2018-06" db="EMBL/GenBank/DDBJ databases">
        <authorList>
            <person name="Zhirakovskaya E."/>
        </authorList>
    </citation>
    <scope>NUCLEOTIDE SEQUENCE</scope>
</reference>
<dbReference type="SFLD" id="SFLDS00003">
    <property type="entry name" value="Haloacid_Dehalogenase"/>
    <property type="match status" value="1"/>
</dbReference>
<sequence>MANDFEAVIFDCDGVLVDSEVLGLDQSAAYLREHGFGFTPADLVRLFTGLRDDVFFDRLREEYRAIHGRAPEAAFFDGLLAVRRSRRDELLPVPGAQAALAAMVLPMAVASSSRTQFLVSKLKRTGLYRFFDPHIYSADRVADGKPAPDIFLYTAEKIAADPARCLVIEDSENGVLAGCAAGMTVWGFVGGGHCFDGHGEALARAGAVRIVDNFADLASLLDA</sequence>
<proteinExistence type="predicted"/>
<dbReference type="SUPFAM" id="SSF56784">
    <property type="entry name" value="HAD-like"/>
    <property type="match status" value="1"/>
</dbReference>
<dbReference type="SFLD" id="SFLDG01129">
    <property type="entry name" value="C1.5:_HAD__Beta-PGM__Phosphata"/>
    <property type="match status" value="1"/>
</dbReference>
<evidence type="ECO:0000256" key="3">
    <source>
        <dbReference type="ARBA" id="ARBA00022842"/>
    </source>
</evidence>
<dbReference type="Gene3D" id="3.40.50.1000">
    <property type="entry name" value="HAD superfamily/HAD-like"/>
    <property type="match status" value="1"/>
</dbReference>
<name>A0A3B0SUE7_9ZZZZ</name>
<comment type="cofactor">
    <cofactor evidence="1">
        <name>Mg(2+)</name>
        <dbReference type="ChEBI" id="CHEBI:18420"/>
    </cofactor>
</comment>